<dbReference type="Proteomes" id="UP000504606">
    <property type="component" value="Unplaced"/>
</dbReference>
<keyword evidence="3" id="KW-0496">Mitochondrion</keyword>
<organism evidence="4 5">
    <name type="scientific">Frankliniella occidentalis</name>
    <name type="common">Western flower thrips</name>
    <name type="synonym">Euthrips occidentalis</name>
    <dbReference type="NCBI Taxonomy" id="133901"/>
    <lineage>
        <taxon>Eukaryota</taxon>
        <taxon>Metazoa</taxon>
        <taxon>Ecdysozoa</taxon>
        <taxon>Arthropoda</taxon>
        <taxon>Hexapoda</taxon>
        <taxon>Insecta</taxon>
        <taxon>Pterygota</taxon>
        <taxon>Neoptera</taxon>
        <taxon>Paraneoptera</taxon>
        <taxon>Thysanoptera</taxon>
        <taxon>Terebrantia</taxon>
        <taxon>Thripoidea</taxon>
        <taxon>Thripidae</taxon>
        <taxon>Frankliniella</taxon>
    </lineage>
</organism>
<dbReference type="KEGG" id="foc:113212607"/>
<dbReference type="Pfam" id="PF08583">
    <property type="entry name" value="Cmc1"/>
    <property type="match status" value="1"/>
</dbReference>
<reference evidence="5" key="1">
    <citation type="submission" date="2025-08" db="UniProtKB">
        <authorList>
            <consortium name="RefSeq"/>
        </authorList>
    </citation>
    <scope>IDENTIFICATION</scope>
    <source>
        <tissue evidence="5">Whole organism</tissue>
    </source>
</reference>
<dbReference type="GO" id="GO:0005739">
    <property type="term" value="C:mitochondrion"/>
    <property type="evidence" value="ECO:0007669"/>
    <property type="project" value="UniProtKB-SubCell"/>
</dbReference>
<dbReference type="RefSeq" id="XP_026287178.1">
    <property type="nucleotide sequence ID" value="XM_026431393.2"/>
</dbReference>
<keyword evidence="4" id="KW-1185">Reference proteome</keyword>
<proteinExistence type="inferred from homology"/>
<evidence type="ECO:0000256" key="1">
    <source>
        <dbReference type="ARBA" id="ARBA00007347"/>
    </source>
</evidence>
<sequence>MDSNEWSRLWLQFTTRFNAAWKAKDDFFSQYYDTVTNFLRDPSLEDTLHEKIGGGPHGYGDPADTSLREEEKYLFPPMIWRKVRYEKCLDVTEKFYNCVNQCRLGQEEVECKTAEIAMHECKSSYYNPAKIDEVENECIQEYIKLRSKFRESGSEEDLWKMKMMLLAPKYDKLRQLKKDQSK</sequence>
<keyword evidence="2" id="KW-1015">Disulfide bond</keyword>
<name>A0A6J1T0W7_FRAOC</name>
<gene>
    <name evidence="5" type="primary">LOC113212607</name>
</gene>
<evidence type="ECO:0000256" key="3">
    <source>
        <dbReference type="RuleBase" id="RU364104"/>
    </source>
</evidence>
<comment type="subcellular location">
    <subcellularLocation>
        <location evidence="3">Mitochondrion</location>
    </subcellularLocation>
</comment>
<evidence type="ECO:0000256" key="2">
    <source>
        <dbReference type="ARBA" id="ARBA00023157"/>
    </source>
</evidence>
<evidence type="ECO:0000313" key="5">
    <source>
        <dbReference type="RefSeq" id="XP_026287178.1"/>
    </source>
</evidence>
<evidence type="ECO:0000313" key="4">
    <source>
        <dbReference type="Proteomes" id="UP000504606"/>
    </source>
</evidence>
<dbReference type="AlphaFoldDB" id="A0A6J1T0W7"/>
<accession>A0A6J1T0W7</accession>
<dbReference type="GeneID" id="113212607"/>
<protein>
    <recommendedName>
        <fullName evidence="3">COX assembly mitochondrial protein</fullName>
    </recommendedName>
</protein>
<dbReference type="InterPro" id="IPR013892">
    <property type="entry name" value="Cyt_c_biogenesis_Cmc1-like"/>
</dbReference>
<dbReference type="OrthoDB" id="6224010at2759"/>
<comment type="similarity">
    <text evidence="1 3">Belongs to the CMC family.</text>
</comment>